<evidence type="ECO:0000313" key="1">
    <source>
        <dbReference type="EMBL" id="KAE9389514.1"/>
    </source>
</evidence>
<dbReference type="EMBL" id="ML769693">
    <property type="protein sequence ID" value="KAE9389514.1"/>
    <property type="molecule type" value="Genomic_DNA"/>
</dbReference>
<name>A0A6A4GWN9_9AGAR</name>
<accession>A0A6A4GWN9</accession>
<proteinExistence type="predicted"/>
<protein>
    <submittedName>
        <fullName evidence="1">Uncharacterized protein</fullName>
    </submittedName>
</protein>
<reference evidence="1" key="1">
    <citation type="journal article" date="2019" name="Environ. Microbiol.">
        <title>Fungal ecological strategies reflected in gene transcription - a case study of two litter decomposers.</title>
        <authorList>
            <person name="Barbi F."/>
            <person name="Kohler A."/>
            <person name="Barry K."/>
            <person name="Baskaran P."/>
            <person name="Daum C."/>
            <person name="Fauchery L."/>
            <person name="Ihrmark K."/>
            <person name="Kuo A."/>
            <person name="LaButti K."/>
            <person name="Lipzen A."/>
            <person name="Morin E."/>
            <person name="Grigoriev I.V."/>
            <person name="Henrissat B."/>
            <person name="Lindahl B."/>
            <person name="Martin F."/>
        </authorList>
    </citation>
    <scope>NUCLEOTIDE SEQUENCE</scope>
    <source>
        <strain evidence="1">JB14</strain>
    </source>
</reference>
<keyword evidence="2" id="KW-1185">Reference proteome</keyword>
<dbReference type="Proteomes" id="UP000799118">
    <property type="component" value="Unassembled WGS sequence"/>
</dbReference>
<dbReference type="AlphaFoldDB" id="A0A6A4GWN9"/>
<organism evidence="1 2">
    <name type="scientific">Gymnopus androsaceus JB14</name>
    <dbReference type="NCBI Taxonomy" id="1447944"/>
    <lineage>
        <taxon>Eukaryota</taxon>
        <taxon>Fungi</taxon>
        <taxon>Dikarya</taxon>
        <taxon>Basidiomycota</taxon>
        <taxon>Agaricomycotina</taxon>
        <taxon>Agaricomycetes</taxon>
        <taxon>Agaricomycetidae</taxon>
        <taxon>Agaricales</taxon>
        <taxon>Marasmiineae</taxon>
        <taxon>Omphalotaceae</taxon>
        <taxon>Gymnopus</taxon>
    </lineage>
</organism>
<sequence>MAWEIAPTKDESSGDVFFQASFPAISEFSLSNSEGLDGVMEVDSDEAWTQFINLLSVPKDNFMSRYPSASAPSF</sequence>
<evidence type="ECO:0000313" key="2">
    <source>
        <dbReference type="Proteomes" id="UP000799118"/>
    </source>
</evidence>
<gene>
    <name evidence="1" type="ORF">BT96DRAFT_1003154</name>
</gene>